<dbReference type="RefSeq" id="WP_079489750.1">
    <property type="nucleotide sequence ID" value="NZ_FUZT01000002.1"/>
</dbReference>
<keyword evidence="4" id="KW-0804">Transcription</keyword>
<evidence type="ECO:0000313" key="7">
    <source>
        <dbReference type="Proteomes" id="UP000190285"/>
    </source>
</evidence>
<dbReference type="EMBL" id="FUZT01000002">
    <property type="protein sequence ID" value="SKC47018.1"/>
    <property type="molecule type" value="Genomic_DNA"/>
</dbReference>
<dbReference type="SMART" id="SM00354">
    <property type="entry name" value="HTH_LACI"/>
    <property type="match status" value="1"/>
</dbReference>
<sequence>MGKVTIKDVAKRAGVCVATVSRVLNNNYPVKEKTKNKVLEAIQELQYQPNDIARSLKNNKTNTIGVIVADISNAYFMQIAKGIENVIQEKGYNLIISSTDENPLKEIEILDMLSQKRVDAIIISSCNNDGTFIERLIKRGLPVVLIDRRIKGLTADIIVEDNYVAAYDLVSQLIAKGHKRISIVNGSNFVSSGQERFEGYKKALEDNCLKIRNEYIFQGEFRKEVAYTKIKKMLETMDKDELPTAIFAANNLMAEGVMAALFEKNINIPEDISLVSFGELSTPELIKPRLTVVSQKAFSIGQKAGELAIQRIDEDGNLNRKNYKEIVMVSDIYNGESVKTLNDV</sequence>
<dbReference type="GO" id="GO:0000976">
    <property type="term" value="F:transcription cis-regulatory region binding"/>
    <property type="evidence" value="ECO:0007669"/>
    <property type="project" value="TreeGrafter"/>
</dbReference>
<evidence type="ECO:0000256" key="4">
    <source>
        <dbReference type="ARBA" id="ARBA00023163"/>
    </source>
</evidence>
<dbReference type="InterPro" id="IPR000843">
    <property type="entry name" value="HTH_LacI"/>
</dbReference>
<dbReference type="InterPro" id="IPR028082">
    <property type="entry name" value="Peripla_BP_I"/>
</dbReference>
<dbReference type="GO" id="GO:0003700">
    <property type="term" value="F:DNA-binding transcription factor activity"/>
    <property type="evidence" value="ECO:0007669"/>
    <property type="project" value="TreeGrafter"/>
</dbReference>
<dbReference type="CDD" id="cd01392">
    <property type="entry name" value="HTH_LacI"/>
    <property type="match status" value="1"/>
</dbReference>
<dbReference type="Proteomes" id="UP000190285">
    <property type="component" value="Unassembled WGS sequence"/>
</dbReference>
<gene>
    <name evidence="6" type="ORF">SAMN02194393_00953</name>
</gene>
<dbReference type="InterPro" id="IPR001761">
    <property type="entry name" value="Peripla_BP/Lac1_sug-bd_dom"/>
</dbReference>
<proteinExistence type="predicted"/>
<dbReference type="PRINTS" id="PR00036">
    <property type="entry name" value="HTHLACI"/>
</dbReference>
<evidence type="ECO:0000256" key="2">
    <source>
        <dbReference type="ARBA" id="ARBA00023015"/>
    </source>
</evidence>
<evidence type="ECO:0000256" key="3">
    <source>
        <dbReference type="ARBA" id="ARBA00023125"/>
    </source>
</evidence>
<dbReference type="Pfam" id="PF00356">
    <property type="entry name" value="LacI"/>
    <property type="match status" value="1"/>
</dbReference>
<keyword evidence="2" id="KW-0805">Transcription regulation</keyword>
<dbReference type="SUPFAM" id="SSF47413">
    <property type="entry name" value="lambda repressor-like DNA-binding domains"/>
    <property type="match status" value="1"/>
</dbReference>
<dbReference type="Gene3D" id="1.10.260.40">
    <property type="entry name" value="lambda repressor-like DNA-binding domains"/>
    <property type="match status" value="1"/>
</dbReference>
<keyword evidence="3" id="KW-0238">DNA-binding</keyword>
<dbReference type="CDD" id="cd06267">
    <property type="entry name" value="PBP1_LacI_sugar_binding-like"/>
    <property type="match status" value="1"/>
</dbReference>
<dbReference type="AlphaFoldDB" id="A0A1T5J6Y0"/>
<evidence type="ECO:0000256" key="1">
    <source>
        <dbReference type="ARBA" id="ARBA00022491"/>
    </source>
</evidence>
<dbReference type="PROSITE" id="PS50932">
    <property type="entry name" value="HTH_LACI_2"/>
    <property type="match status" value="1"/>
</dbReference>
<feature type="domain" description="HTH lacI-type" evidence="5">
    <location>
        <begin position="4"/>
        <end position="58"/>
    </location>
</feature>
<accession>A0A1T5J6Y0</accession>
<dbReference type="FunFam" id="1.10.260.40:FF:000002">
    <property type="entry name" value="HTH-type transcriptional repressor PurR"/>
    <property type="match status" value="1"/>
</dbReference>
<dbReference type="OrthoDB" id="9789891at2"/>
<reference evidence="6 7" key="1">
    <citation type="submission" date="2017-02" db="EMBL/GenBank/DDBJ databases">
        <authorList>
            <person name="Peterson S.W."/>
        </authorList>
    </citation>
    <scope>NUCLEOTIDE SEQUENCE [LARGE SCALE GENOMIC DNA]</scope>
    <source>
        <strain evidence="6 7">M1</strain>
    </source>
</reference>
<dbReference type="InterPro" id="IPR010982">
    <property type="entry name" value="Lambda_DNA-bd_dom_sf"/>
</dbReference>
<evidence type="ECO:0000313" key="6">
    <source>
        <dbReference type="EMBL" id="SKC47018.1"/>
    </source>
</evidence>
<evidence type="ECO:0000259" key="5">
    <source>
        <dbReference type="PROSITE" id="PS50932"/>
    </source>
</evidence>
<dbReference type="PANTHER" id="PTHR30146:SF148">
    <property type="entry name" value="HTH-TYPE TRANSCRIPTIONAL REPRESSOR PURR-RELATED"/>
    <property type="match status" value="1"/>
</dbReference>
<keyword evidence="1" id="KW-0678">Repressor</keyword>
<dbReference type="SUPFAM" id="SSF53822">
    <property type="entry name" value="Periplasmic binding protein-like I"/>
    <property type="match status" value="1"/>
</dbReference>
<keyword evidence="7" id="KW-1185">Reference proteome</keyword>
<name>A0A1T5J6Y0_9FIRM</name>
<dbReference type="STRING" id="36842.SAMN02194393_00953"/>
<dbReference type="Pfam" id="PF00532">
    <property type="entry name" value="Peripla_BP_1"/>
    <property type="match status" value="1"/>
</dbReference>
<dbReference type="PANTHER" id="PTHR30146">
    <property type="entry name" value="LACI-RELATED TRANSCRIPTIONAL REPRESSOR"/>
    <property type="match status" value="1"/>
</dbReference>
<dbReference type="Gene3D" id="3.40.50.2300">
    <property type="match status" value="2"/>
</dbReference>
<protein>
    <submittedName>
        <fullName evidence="6">Transcriptional regulator, LacI family</fullName>
    </submittedName>
</protein>
<organism evidence="6 7">
    <name type="scientific">Maledivibacter halophilus</name>
    <dbReference type="NCBI Taxonomy" id="36842"/>
    <lineage>
        <taxon>Bacteria</taxon>
        <taxon>Bacillati</taxon>
        <taxon>Bacillota</taxon>
        <taxon>Clostridia</taxon>
        <taxon>Peptostreptococcales</taxon>
        <taxon>Caminicellaceae</taxon>
        <taxon>Maledivibacter</taxon>
    </lineage>
</organism>